<feature type="compositionally biased region" description="Pro residues" evidence="1">
    <location>
        <begin position="1"/>
        <end position="10"/>
    </location>
</feature>
<feature type="region of interest" description="Disordered" evidence="1">
    <location>
        <begin position="1"/>
        <end position="77"/>
    </location>
</feature>
<reference evidence="2 3" key="1">
    <citation type="submission" date="2019-10" db="EMBL/GenBank/DDBJ databases">
        <authorList>
            <person name="Palmer J.M."/>
        </authorList>
    </citation>
    <scope>NUCLEOTIDE SEQUENCE [LARGE SCALE GENOMIC DNA]</scope>
    <source>
        <strain evidence="2 3">TWF718</strain>
    </source>
</reference>
<evidence type="ECO:0000313" key="3">
    <source>
        <dbReference type="Proteomes" id="UP001313282"/>
    </source>
</evidence>
<gene>
    <name evidence="2" type="ORF">TWF718_006335</name>
</gene>
<keyword evidence="3" id="KW-1185">Reference proteome</keyword>
<evidence type="ECO:0000313" key="2">
    <source>
        <dbReference type="EMBL" id="KAK6348547.1"/>
    </source>
</evidence>
<comment type="caution">
    <text evidence="2">The sequence shown here is derived from an EMBL/GenBank/DDBJ whole genome shotgun (WGS) entry which is preliminary data.</text>
</comment>
<feature type="compositionally biased region" description="Basic and acidic residues" evidence="1">
    <location>
        <begin position="393"/>
        <end position="409"/>
    </location>
</feature>
<dbReference type="Proteomes" id="UP001313282">
    <property type="component" value="Unassembled WGS sequence"/>
</dbReference>
<proteinExistence type="predicted"/>
<sequence>MDSDIPPPSIDEPNQILLRGPSISSDPVAPDALPAESGSGVSVEQTTTATTTTSERERPTAAAPGGGSSGDDIVPQPLQKRRTSSFEYHEDGPSQYDSLKLASRGPNALSPLFIDLLRGKIREAERQLHFALLSTSTRDSHDASKRCSCALAELDYVRQRVILPPPIQLLDARVLRSTALATIQHASVGEDRVLDAKKAENLIERAFQVLGELVDWEEVKKRGAAVEMLEEFLPMCYFGKDGDGKALPDQTASKETADGEGEEGTVDFTETMVLWYQMMVDHAKITVVKTEMKKSAYGKEIKVENLAKAGRLFAVALEGMKEIYEAEDGVDTEYVDYKKNAEDGLQKIADIAVRVGKQDELVDIMESTTPKLDMENVKLKVIIAMRKALEEKNKKREQLGGESYADRPPKTPANDDEAPDDEEGGSRNKGKGRATDAEEELTPLSPKPISAKEKGKGKAIILEDEEKERGLPAYTPCTEIPNTGQKEDDWVIVEPKE</sequence>
<dbReference type="EMBL" id="JAVHNR010000003">
    <property type="protein sequence ID" value="KAK6348547.1"/>
    <property type="molecule type" value="Genomic_DNA"/>
</dbReference>
<feature type="compositionally biased region" description="Acidic residues" evidence="1">
    <location>
        <begin position="414"/>
        <end position="423"/>
    </location>
</feature>
<organism evidence="2 3">
    <name type="scientific">Orbilia javanica</name>
    <dbReference type="NCBI Taxonomy" id="47235"/>
    <lineage>
        <taxon>Eukaryota</taxon>
        <taxon>Fungi</taxon>
        <taxon>Dikarya</taxon>
        <taxon>Ascomycota</taxon>
        <taxon>Pezizomycotina</taxon>
        <taxon>Orbiliomycetes</taxon>
        <taxon>Orbiliales</taxon>
        <taxon>Orbiliaceae</taxon>
        <taxon>Orbilia</taxon>
    </lineage>
</organism>
<feature type="region of interest" description="Disordered" evidence="1">
    <location>
        <begin position="82"/>
        <end position="101"/>
    </location>
</feature>
<protein>
    <submittedName>
        <fullName evidence="2">Uncharacterized protein</fullName>
    </submittedName>
</protein>
<feature type="region of interest" description="Disordered" evidence="1">
    <location>
        <begin position="393"/>
        <end position="488"/>
    </location>
</feature>
<accession>A0AAN8N0J0</accession>
<name>A0AAN8N0J0_9PEZI</name>
<dbReference type="AlphaFoldDB" id="A0AAN8N0J0"/>
<evidence type="ECO:0000256" key="1">
    <source>
        <dbReference type="SAM" id="MobiDB-lite"/>
    </source>
</evidence>